<keyword evidence="4" id="KW-1185">Reference proteome</keyword>
<comment type="similarity">
    <text evidence="1">Belongs to the NnrE/AIBP family.</text>
</comment>
<dbReference type="AlphaFoldDB" id="A0A317ZLI3"/>
<dbReference type="GO" id="GO:0052856">
    <property type="term" value="F:NAD(P)HX epimerase activity"/>
    <property type="evidence" value="ECO:0007669"/>
    <property type="project" value="UniProtKB-UniRule"/>
</dbReference>
<comment type="caution">
    <text evidence="3">The sequence shown here is derived from an EMBL/GenBank/DDBJ whole genome shotgun (WGS) entry which is preliminary data.</text>
</comment>
<comment type="function">
    <text evidence="1">Catalyzes the epimerization of the S- and R-forms of NAD(P)HX, a damaged form of NAD(P)H that is a result of enzymatic or heat-dependent hydration. This is a prerequisite for the S-specific NAD(P)H-hydrate dehydratase to allow the repair of both epimers of NAD(P)HX.</text>
</comment>
<dbReference type="HAMAP" id="MF_01966">
    <property type="entry name" value="NADHX_epimerase"/>
    <property type="match status" value="1"/>
</dbReference>
<dbReference type="GO" id="GO:0000166">
    <property type="term" value="F:nucleotide binding"/>
    <property type="evidence" value="ECO:0007669"/>
    <property type="project" value="UniProtKB-KW"/>
</dbReference>
<dbReference type="EC" id="5.1.99.6" evidence="1"/>
<keyword evidence="1" id="KW-0520">NAD</keyword>
<evidence type="ECO:0000256" key="1">
    <source>
        <dbReference type="HAMAP-Rule" id="MF_01966"/>
    </source>
</evidence>
<protein>
    <recommendedName>
        <fullName evidence="1">NAD(P)H-hydrate epimerase</fullName>
        <ecNumber evidence="1">5.1.99.6</ecNumber>
    </recommendedName>
    <alternativeName>
        <fullName evidence="1">NAD(P)HX epimerase</fullName>
    </alternativeName>
</protein>
<comment type="catalytic activity">
    <reaction evidence="1">
        <text>(6R)-NADHX = (6S)-NADHX</text>
        <dbReference type="Rhea" id="RHEA:32215"/>
        <dbReference type="ChEBI" id="CHEBI:64074"/>
        <dbReference type="ChEBI" id="CHEBI:64075"/>
        <dbReference type="EC" id="5.1.99.6"/>
    </reaction>
</comment>
<dbReference type="InterPro" id="IPR004443">
    <property type="entry name" value="YjeF_N_dom"/>
</dbReference>
<dbReference type="SUPFAM" id="SSF64153">
    <property type="entry name" value="YjeF N-terminal domain-like"/>
    <property type="match status" value="1"/>
</dbReference>
<feature type="binding site" evidence="1">
    <location>
        <position position="127"/>
    </location>
    <ligand>
        <name>K(+)</name>
        <dbReference type="ChEBI" id="CHEBI:29103"/>
    </ligand>
</feature>
<dbReference type="GO" id="GO:0046872">
    <property type="term" value="F:metal ion binding"/>
    <property type="evidence" value="ECO:0007669"/>
    <property type="project" value="UniProtKB-KW"/>
</dbReference>
<keyword evidence="1" id="KW-0547">Nucleotide-binding</keyword>
<sequence length="233" mass="23633">MTPEHSFTAAQVREAEEPHLARGEPLMQRAATALAEEAAALLETRRGGVAGAHMLVLAGAGNNGGDALYAAAILAGRGALVSILPTSDRLHRAGLEAALAGGAALRPLDEPADAITDLGRRSDAILDGILGTGTSASPALRGRARDVVAALLGVTDGPASPPLVIAVDLPSGIHPDDGSVPDATVLRADVTVTFGGCKTGLVRRPGADYSGRLVVADIGISADLERIRRRDLG</sequence>
<dbReference type="RefSeq" id="WP_110126961.1">
    <property type="nucleotide sequence ID" value="NZ_QHLY01000012.1"/>
</dbReference>
<accession>A0A317ZLI3</accession>
<feature type="binding site" evidence="1">
    <location>
        <begin position="62"/>
        <end position="66"/>
    </location>
    <ligand>
        <name>(6S)-NADPHX</name>
        <dbReference type="ChEBI" id="CHEBI:64076"/>
    </ligand>
</feature>
<comment type="caution">
    <text evidence="1">Lacks conserved residue(s) required for the propagation of feature annotation.</text>
</comment>
<proteinExistence type="inferred from homology"/>
<keyword evidence="1" id="KW-0479">Metal-binding</keyword>
<reference evidence="3 4" key="1">
    <citation type="submission" date="2018-05" db="EMBL/GenBank/DDBJ databases">
        <title>Genetic diversity of glacier-inhabiting Cryobacterium bacteria in China and description of Cryobacterium mengkeensis sp. nov. and Arthrobacter glacialis sp. nov.</title>
        <authorList>
            <person name="Liu Q."/>
            <person name="Xin Y.-H."/>
        </authorList>
    </citation>
    <scope>NUCLEOTIDE SEQUENCE [LARGE SCALE GENOMIC DNA]</scope>
    <source>
        <strain evidence="3 4">SK-1</strain>
    </source>
</reference>
<dbReference type="Gene3D" id="3.40.50.10260">
    <property type="entry name" value="YjeF N-terminal domain"/>
    <property type="match status" value="1"/>
</dbReference>
<name>A0A317ZLI3_9MICO</name>
<feature type="binding site" evidence="1">
    <location>
        <position position="168"/>
    </location>
    <ligand>
        <name>(6S)-NADPHX</name>
        <dbReference type="ChEBI" id="CHEBI:64076"/>
    </ligand>
</feature>
<dbReference type="Proteomes" id="UP000246722">
    <property type="component" value="Unassembled WGS sequence"/>
</dbReference>
<dbReference type="EMBL" id="QHLY01000012">
    <property type="protein sequence ID" value="PXA67276.1"/>
    <property type="molecule type" value="Genomic_DNA"/>
</dbReference>
<organism evidence="3 4">
    <name type="scientific">Cryobacterium arcticum</name>
    <dbReference type="NCBI Taxonomy" id="670052"/>
    <lineage>
        <taxon>Bacteria</taxon>
        <taxon>Bacillati</taxon>
        <taxon>Actinomycetota</taxon>
        <taxon>Actinomycetes</taxon>
        <taxon>Micrococcales</taxon>
        <taxon>Microbacteriaceae</taxon>
        <taxon>Cryobacterium</taxon>
    </lineage>
</organism>
<feature type="binding site" evidence="1">
    <location>
        <position position="171"/>
    </location>
    <ligand>
        <name>K(+)</name>
        <dbReference type="ChEBI" id="CHEBI:29103"/>
    </ligand>
</feature>
<comment type="catalytic activity">
    <reaction evidence="1">
        <text>(6R)-NADPHX = (6S)-NADPHX</text>
        <dbReference type="Rhea" id="RHEA:32227"/>
        <dbReference type="ChEBI" id="CHEBI:64076"/>
        <dbReference type="ChEBI" id="CHEBI:64077"/>
        <dbReference type="EC" id="5.1.99.6"/>
    </reaction>
</comment>
<evidence type="ECO:0000259" key="2">
    <source>
        <dbReference type="PROSITE" id="PS51385"/>
    </source>
</evidence>
<feature type="domain" description="YjeF N-terminal" evidence="2">
    <location>
        <begin position="7"/>
        <end position="226"/>
    </location>
</feature>
<keyword evidence="1" id="KW-0521">NADP</keyword>
<feature type="binding site" evidence="1">
    <location>
        <position position="63"/>
    </location>
    <ligand>
        <name>K(+)</name>
        <dbReference type="ChEBI" id="CHEBI:29103"/>
    </ligand>
</feature>
<comment type="cofactor">
    <cofactor evidence="1">
        <name>K(+)</name>
        <dbReference type="ChEBI" id="CHEBI:29103"/>
    </cofactor>
    <text evidence="1">Binds 1 potassium ion per subunit.</text>
</comment>
<keyword evidence="1" id="KW-0413">Isomerase</keyword>
<gene>
    <name evidence="1" type="primary">nnrE</name>
    <name evidence="3" type="ORF">CTB96_11015</name>
</gene>
<evidence type="ECO:0000313" key="4">
    <source>
        <dbReference type="Proteomes" id="UP000246722"/>
    </source>
</evidence>
<dbReference type="InterPro" id="IPR036652">
    <property type="entry name" value="YjeF_N_dom_sf"/>
</dbReference>
<dbReference type="PROSITE" id="PS51385">
    <property type="entry name" value="YJEF_N"/>
    <property type="match status" value="1"/>
</dbReference>
<dbReference type="Pfam" id="PF03853">
    <property type="entry name" value="YjeF_N"/>
    <property type="match status" value="1"/>
</dbReference>
<evidence type="ECO:0000313" key="3">
    <source>
        <dbReference type="EMBL" id="PXA67276.1"/>
    </source>
</evidence>
<dbReference type="OrthoDB" id="9806925at2"/>
<keyword evidence="1" id="KW-0630">Potassium</keyword>